<dbReference type="InterPro" id="IPR050482">
    <property type="entry name" value="Sensor_HK_TwoCompSys"/>
</dbReference>
<sequence length="265" mass="27886">MAAVVGRVAGLAAAFAAGAAVAHLASIPRLHRLTVDLQHSRQRILAAREEERRRLRHDLHDGLGPTLASLAMSLDAVRLTLPGEPERVAPLLSELRDRLAGTVGQIRELAHGLRPPALDDLGLAGAIEALAAGCCERVDVRVGGLGEDAGDLPAAVEVAAYRIAREALANVRAHSRADTVLVLLNRDAALHLMIADSGVGLPDQPARGTADDRRCPHRRGGLASMREWAAEVGGTCLITSRPGAGTIVSARLPLTVPDYHRASPE</sequence>
<dbReference type="Pfam" id="PF07730">
    <property type="entry name" value="HisKA_3"/>
    <property type="match status" value="1"/>
</dbReference>
<keyword evidence="1" id="KW-0808">Transferase</keyword>
<evidence type="ECO:0000256" key="2">
    <source>
        <dbReference type="ARBA" id="ARBA00022777"/>
    </source>
</evidence>
<evidence type="ECO:0000313" key="7">
    <source>
        <dbReference type="Proteomes" id="UP001500683"/>
    </source>
</evidence>
<feature type="domain" description="Histidine kinase/HSP90-like ATPase" evidence="4">
    <location>
        <begin position="157"/>
        <end position="255"/>
    </location>
</feature>
<name>A0ABP7W7A4_9ACTN</name>
<dbReference type="PANTHER" id="PTHR24421">
    <property type="entry name" value="NITRATE/NITRITE SENSOR PROTEIN NARX-RELATED"/>
    <property type="match status" value="1"/>
</dbReference>
<dbReference type="SUPFAM" id="SSF55874">
    <property type="entry name" value="ATPase domain of HSP90 chaperone/DNA topoisomerase II/histidine kinase"/>
    <property type="match status" value="1"/>
</dbReference>
<feature type="domain" description="Signal transduction histidine kinase subgroup 3 dimerisation and phosphoacceptor" evidence="5">
    <location>
        <begin position="51"/>
        <end position="118"/>
    </location>
</feature>
<dbReference type="RefSeq" id="WP_344951153.1">
    <property type="nucleotide sequence ID" value="NZ_BAAAZG010000031.1"/>
</dbReference>
<dbReference type="EMBL" id="BAAAZG010000031">
    <property type="protein sequence ID" value="GAA4082092.1"/>
    <property type="molecule type" value="Genomic_DNA"/>
</dbReference>
<dbReference type="CDD" id="cd16917">
    <property type="entry name" value="HATPase_UhpB-NarQ-NarX-like"/>
    <property type="match status" value="1"/>
</dbReference>
<evidence type="ECO:0000313" key="6">
    <source>
        <dbReference type="EMBL" id="GAA4082092.1"/>
    </source>
</evidence>
<proteinExistence type="predicted"/>
<evidence type="ECO:0000259" key="4">
    <source>
        <dbReference type="Pfam" id="PF02518"/>
    </source>
</evidence>
<dbReference type="Gene3D" id="1.20.5.1930">
    <property type="match status" value="1"/>
</dbReference>
<keyword evidence="7" id="KW-1185">Reference proteome</keyword>
<dbReference type="InterPro" id="IPR036890">
    <property type="entry name" value="HATPase_C_sf"/>
</dbReference>
<dbReference type="GO" id="GO:0016301">
    <property type="term" value="F:kinase activity"/>
    <property type="evidence" value="ECO:0007669"/>
    <property type="project" value="UniProtKB-KW"/>
</dbReference>
<evidence type="ECO:0000259" key="5">
    <source>
        <dbReference type="Pfam" id="PF07730"/>
    </source>
</evidence>
<accession>A0ABP7W7A4</accession>
<dbReference type="Proteomes" id="UP001500683">
    <property type="component" value="Unassembled WGS sequence"/>
</dbReference>
<gene>
    <name evidence="6" type="ORF">GCM10022214_46500</name>
</gene>
<dbReference type="InterPro" id="IPR003594">
    <property type="entry name" value="HATPase_dom"/>
</dbReference>
<reference evidence="7" key="1">
    <citation type="journal article" date="2019" name="Int. J. Syst. Evol. Microbiol.">
        <title>The Global Catalogue of Microorganisms (GCM) 10K type strain sequencing project: providing services to taxonomists for standard genome sequencing and annotation.</title>
        <authorList>
            <consortium name="The Broad Institute Genomics Platform"/>
            <consortium name="The Broad Institute Genome Sequencing Center for Infectious Disease"/>
            <person name="Wu L."/>
            <person name="Ma J."/>
        </authorList>
    </citation>
    <scope>NUCLEOTIDE SEQUENCE [LARGE SCALE GENOMIC DNA]</scope>
    <source>
        <strain evidence="7">JCM 16702</strain>
    </source>
</reference>
<dbReference type="Gene3D" id="3.30.565.10">
    <property type="entry name" value="Histidine kinase-like ATPase, C-terminal domain"/>
    <property type="match status" value="1"/>
</dbReference>
<evidence type="ECO:0000256" key="3">
    <source>
        <dbReference type="ARBA" id="ARBA00023012"/>
    </source>
</evidence>
<protein>
    <submittedName>
        <fullName evidence="6">Sensor histidine kinase</fullName>
    </submittedName>
</protein>
<dbReference type="Pfam" id="PF02518">
    <property type="entry name" value="HATPase_c"/>
    <property type="match status" value="1"/>
</dbReference>
<evidence type="ECO:0000256" key="1">
    <source>
        <dbReference type="ARBA" id="ARBA00022679"/>
    </source>
</evidence>
<organism evidence="6 7">
    <name type="scientific">Actinomadura miaoliensis</name>
    <dbReference type="NCBI Taxonomy" id="430685"/>
    <lineage>
        <taxon>Bacteria</taxon>
        <taxon>Bacillati</taxon>
        <taxon>Actinomycetota</taxon>
        <taxon>Actinomycetes</taxon>
        <taxon>Streptosporangiales</taxon>
        <taxon>Thermomonosporaceae</taxon>
        <taxon>Actinomadura</taxon>
    </lineage>
</organism>
<dbReference type="InterPro" id="IPR011712">
    <property type="entry name" value="Sig_transdc_His_kin_sub3_dim/P"/>
</dbReference>
<keyword evidence="3" id="KW-0902">Two-component regulatory system</keyword>
<comment type="caution">
    <text evidence="6">The sequence shown here is derived from an EMBL/GenBank/DDBJ whole genome shotgun (WGS) entry which is preliminary data.</text>
</comment>
<keyword evidence="2 6" id="KW-0418">Kinase</keyword>